<dbReference type="Gene3D" id="2.130.10.10">
    <property type="entry name" value="YVTN repeat-like/Quinoprotein amine dehydrogenase"/>
    <property type="match status" value="3"/>
</dbReference>
<dbReference type="InterPro" id="IPR020472">
    <property type="entry name" value="WD40_PAC1"/>
</dbReference>
<organism evidence="7 8">
    <name type="scientific">Dictyobacter formicarum</name>
    <dbReference type="NCBI Taxonomy" id="2778368"/>
    <lineage>
        <taxon>Bacteria</taxon>
        <taxon>Bacillati</taxon>
        <taxon>Chloroflexota</taxon>
        <taxon>Ktedonobacteria</taxon>
        <taxon>Ktedonobacterales</taxon>
        <taxon>Dictyobacteraceae</taxon>
        <taxon>Dictyobacter</taxon>
    </lineage>
</organism>
<name>A0ABQ3VA05_9CHLR</name>
<dbReference type="SUPFAM" id="SSF53067">
    <property type="entry name" value="Actin-like ATPase domain"/>
    <property type="match status" value="2"/>
</dbReference>
<evidence type="ECO:0008006" key="9">
    <source>
        <dbReference type="Google" id="ProtNLM"/>
    </source>
</evidence>
<evidence type="ECO:0000256" key="1">
    <source>
        <dbReference type="ARBA" id="ARBA00022574"/>
    </source>
</evidence>
<keyword evidence="4" id="KW-0067">ATP-binding</keyword>
<keyword evidence="8" id="KW-1185">Reference proteome</keyword>
<feature type="repeat" description="WD" evidence="6">
    <location>
        <begin position="390"/>
        <end position="424"/>
    </location>
</feature>
<keyword evidence="3" id="KW-0547">Nucleotide-binding</keyword>
<dbReference type="SMART" id="SM00320">
    <property type="entry name" value="WD40"/>
    <property type="match status" value="5"/>
</dbReference>
<dbReference type="InterPro" id="IPR045183">
    <property type="entry name" value="Ebi-like"/>
</dbReference>
<dbReference type="EMBL" id="BNJJ01000001">
    <property type="protein sequence ID" value="GHO82248.1"/>
    <property type="molecule type" value="Genomic_DNA"/>
</dbReference>
<dbReference type="InterPro" id="IPR015943">
    <property type="entry name" value="WD40/YVTN_repeat-like_dom_sf"/>
</dbReference>
<dbReference type="Proteomes" id="UP000635565">
    <property type="component" value="Unassembled WGS sequence"/>
</dbReference>
<dbReference type="PRINTS" id="PR00301">
    <property type="entry name" value="HEATSHOCK70"/>
</dbReference>
<dbReference type="InterPro" id="IPR013126">
    <property type="entry name" value="Hsp_70_fam"/>
</dbReference>
<proteinExistence type="predicted"/>
<evidence type="ECO:0000256" key="2">
    <source>
        <dbReference type="ARBA" id="ARBA00022737"/>
    </source>
</evidence>
<dbReference type="CDD" id="cd00200">
    <property type="entry name" value="WD40"/>
    <property type="match status" value="1"/>
</dbReference>
<accession>A0ABQ3VA05</accession>
<gene>
    <name evidence="7" type="ORF">KSZ_02540</name>
</gene>
<dbReference type="PANTHER" id="PTHR22846:SF2">
    <property type="entry name" value="F-BOX-LIKE_WD REPEAT-CONTAINING PROTEIN EBI"/>
    <property type="match status" value="1"/>
</dbReference>
<keyword evidence="1 6" id="KW-0853">WD repeat</keyword>
<dbReference type="Pfam" id="PF00400">
    <property type="entry name" value="WD40"/>
    <property type="match status" value="5"/>
</dbReference>
<dbReference type="SUPFAM" id="SSF50978">
    <property type="entry name" value="WD40 repeat-like"/>
    <property type="match status" value="1"/>
</dbReference>
<feature type="repeat" description="WD" evidence="6">
    <location>
        <begin position="425"/>
        <end position="465"/>
    </location>
</feature>
<sequence length="592" mass="64221">MRLGIDFGTCFSSAAFLDGESITLVKDPASLGFSVPSSVFLTPQGQILVGKAANNQRLRDPLRHRREIKRDLGNSRPVLLGEQAWLPEQLVMHILSKIKQDADTFMTNSGRPTFTGAVITIPATYHPHKRDLMLQAAIAAGFVEKEITLLEEPVAAGLCYTGLNQVKNGDILLVYDLGGGTFDTALMQKVGGSFQYLATPSGLSRCGGADFDRAIYQDLVNKHPELRNALQCDSKPSLIARASLGEQCIDLKHQLREVDEAEISFVVPGTGDFIEYHLTRTEFNQMIATSVQETITCCQQMLQQANIKPEQINHILLVGGSCRIPYVQQMIQQTFKKQSISAPDLELVVCQGAGRYDAYRQALNPLSTKTIRIFKPEELTLLRTLTDHVVSGVAISPDGETLVSGSLDKTIKVWNLATGQLLHILTGHTGIVSSAAISPDGETLVSGCDEMIKVWRLATGQLLHILTGHTRGVSGVAISPDGETLVSGSDDKTIKVWNLATGQQLRTLTGHTRGVYSIAISPDGETLVSGSDDETIKVWDLATGQQLRTLTGHTDVVYSVAISPDGEALVSGSLDKTIKIWGMQPDDRSPQP</sequence>
<dbReference type="RefSeq" id="WP_201359943.1">
    <property type="nucleotide sequence ID" value="NZ_BNJJ01000001.1"/>
</dbReference>
<dbReference type="InterPro" id="IPR043129">
    <property type="entry name" value="ATPase_NBD"/>
</dbReference>
<evidence type="ECO:0000256" key="5">
    <source>
        <dbReference type="ARBA" id="ARBA00023186"/>
    </source>
</evidence>
<dbReference type="InterPro" id="IPR036322">
    <property type="entry name" value="WD40_repeat_dom_sf"/>
</dbReference>
<dbReference type="PROSITE" id="PS00678">
    <property type="entry name" value="WD_REPEATS_1"/>
    <property type="match status" value="3"/>
</dbReference>
<dbReference type="PRINTS" id="PR00320">
    <property type="entry name" value="GPROTEINBRPT"/>
</dbReference>
<dbReference type="Gene3D" id="3.30.420.40">
    <property type="match status" value="2"/>
</dbReference>
<feature type="repeat" description="WD" evidence="6">
    <location>
        <begin position="550"/>
        <end position="591"/>
    </location>
</feature>
<evidence type="ECO:0000256" key="6">
    <source>
        <dbReference type="PROSITE-ProRule" id="PRU00221"/>
    </source>
</evidence>
<feature type="repeat" description="WD" evidence="6">
    <location>
        <begin position="508"/>
        <end position="549"/>
    </location>
</feature>
<keyword evidence="2" id="KW-0677">Repeat</keyword>
<dbReference type="PROSITE" id="PS50294">
    <property type="entry name" value="WD_REPEATS_REGION"/>
    <property type="match status" value="4"/>
</dbReference>
<reference evidence="7 8" key="1">
    <citation type="journal article" date="2021" name="Int. J. Syst. Evol. Microbiol.">
        <title>Reticulibacter mediterranei gen. nov., sp. nov., within the new family Reticulibacteraceae fam. nov., and Ktedonospora formicarum gen. nov., sp. nov., Ktedonobacter robiniae sp. nov., Dictyobacter formicarum sp. nov. and Dictyobacter arantiisoli sp. nov., belonging to the class Ktedonobacteria.</title>
        <authorList>
            <person name="Yabe S."/>
            <person name="Zheng Y."/>
            <person name="Wang C.M."/>
            <person name="Sakai Y."/>
            <person name="Abe K."/>
            <person name="Yokota A."/>
            <person name="Donadio S."/>
            <person name="Cavaletti L."/>
            <person name="Monciardini P."/>
        </authorList>
    </citation>
    <scope>NUCLEOTIDE SEQUENCE [LARGE SCALE GENOMIC DNA]</scope>
    <source>
        <strain evidence="7 8">SOSP1-9</strain>
    </source>
</reference>
<keyword evidence="5" id="KW-0143">Chaperone</keyword>
<dbReference type="InterPro" id="IPR019775">
    <property type="entry name" value="WD40_repeat_CS"/>
</dbReference>
<dbReference type="PANTHER" id="PTHR22846">
    <property type="entry name" value="WD40 REPEAT PROTEIN"/>
    <property type="match status" value="1"/>
</dbReference>
<dbReference type="Gene3D" id="3.90.640.10">
    <property type="entry name" value="Actin, Chain A, domain 4"/>
    <property type="match status" value="1"/>
</dbReference>
<evidence type="ECO:0000313" key="8">
    <source>
        <dbReference type="Proteomes" id="UP000635565"/>
    </source>
</evidence>
<protein>
    <recommendedName>
        <fullName evidence="9">Molecular chaperone DnaK</fullName>
    </recommendedName>
</protein>
<comment type="caution">
    <text evidence="7">The sequence shown here is derived from an EMBL/GenBank/DDBJ whole genome shotgun (WGS) entry which is preliminary data.</text>
</comment>
<dbReference type="PROSITE" id="PS50082">
    <property type="entry name" value="WD_REPEATS_2"/>
    <property type="match status" value="5"/>
</dbReference>
<dbReference type="Pfam" id="PF00012">
    <property type="entry name" value="HSP70"/>
    <property type="match status" value="1"/>
</dbReference>
<feature type="repeat" description="WD" evidence="6">
    <location>
        <begin position="466"/>
        <end position="507"/>
    </location>
</feature>
<evidence type="ECO:0000256" key="4">
    <source>
        <dbReference type="ARBA" id="ARBA00022840"/>
    </source>
</evidence>
<evidence type="ECO:0000313" key="7">
    <source>
        <dbReference type="EMBL" id="GHO82248.1"/>
    </source>
</evidence>
<dbReference type="InterPro" id="IPR001680">
    <property type="entry name" value="WD40_rpt"/>
</dbReference>
<evidence type="ECO:0000256" key="3">
    <source>
        <dbReference type="ARBA" id="ARBA00022741"/>
    </source>
</evidence>